<dbReference type="EMBL" id="CP000554">
    <property type="protein sequence ID" value="ABM77028.1"/>
    <property type="molecule type" value="Genomic_DNA"/>
</dbReference>
<organism evidence="1 2">
    <name type="scientific">Prochlorococcus marinus (strain MIT 9303)</name>
    <dbReference type="NCBI Taxonomy" id="59922"/>
    <lineage>
        <taxon>Bacteria</taxon>
        <taxon>Bacillati</taxon>
        <taxon>Cyanobacteriota</taxon>
        <taxon>Cyanophyceae</taxon>
        <taxon>Synechococcales</taxon>
        <taxon>Prochlorococcaceae</taxon>
        <taxon>Prochlorococcus</taxon>
    </lineage>
</organism>
<protein>
    <submittedName>
        <fullName evidence="1">Uncharacterized protein</fullName>
    </submittedName>
</protein>
<name>A2C6B8_PROM3</name>
<evidence type="ECO:0000313" key="1">
    <source>
        <dbReference type="EMBL" id="ABM77028.1"/>
    </source>
</evidence>
<gene>
    <name evidence="1" type="ordered locus">P9303_02731</name>
</gene>
<reference evidence="1 2" key="1">
    <citation type="journal article" date="2007" name="PLoS Genet.">
        <title>Patterns and implications of gene gain and loss in the evolution of Prochlorococcus.</title>
        <authorList>
            <person name="Kettler G.C."/>
            <person name="Martiny A.C."/>
            <person name="Huang K."/>
            <person name="Zucker J."/>
            <person name="Coleman M.L."/>
            <person name="Rodrigue S."/>
            <person name="Chen F."/>
            <person name="Lapidus A."/>
            <person name="Ferriera S."/>
            <person name="Johnson J."/>
            <person name="Steglich C."/>
            <person name="Church G.M."/>
            <person name="Richardson P."/>
            <person name="Chisholm S.W."/>
        </authorList>
    </citation>
    <scope>NUCLEOTIDE SEQUENCE [LARGE SCALE GENOMIC DNA]</scope>
    <source>
        <strain evidence="1 2">MIT 9303</strain>
    </source>
</reference>
<dbReference type="RefSeq" id="WP_011824956.1">
    <property type="nucleotide sequence ID" value="NC_008820.1"/>
</dbReference>
<dbReference type="Proteomes" id="UP000002274">
    <property type="component" value="Chromosome"/>
</dbReference>
<proteinExistence type="predicted"/>
<dbReference type="AlphaFoldDB" id="A2C6B8"/>
<dbReference type="KEGG" id="pmf:P9303_02731"/>
<accession>A2C6B8</accession>
<evidence type="ECO:0000313" key="2">
    <source>
        <dbReference type="Proteomes" id="UP000002274"/>
    </source>
</evidence>
<dbReference type="HOGENOM" id="CLU_1625606_0_0_3"/>
<sequence length="163" mass="18329">MKPKAILSLSAIVATAIATGLLFKNAHNPGLKYVFACKGNANTLITSFPLEVRIKDDQFTWSWDLSGVEKYTYGFMQIPIATKTYRLNTRHADGTLVKRIDQNTISINHFHVKATFFLDTCTLEYPAEIDSIQLLIKLLSDQHPTENKIHASQAKALAHYFVC</sequence>
<dbReference type="BioCyc" id="PMAR59922:G1G80-263-MONOMER"/>